<gene>
    <name evidence="15" type="ORF">J3R73_005256</name>
</gene>
<dbReference type="Pfam" id="PF00005">
    <property type="entry name" value="ABC_tran"/>
    <property type="match status" value="1"/>
</dbReference>
<comment type="subcellular location">
    <subcellularLocation>
        <location evidence="1">Cell inner membrane</location>
        <topology evidence="1">Peripheral membrane protein</topology>
    </subcellularLocation>
</comment>
<keyword evidence="16" id="KW-1185">Reference proteome</keyword>
<evidence type="ECO:0000256" key="13">
    <source>
        <dbReference type="ARBA" id="ARBA00048610"/>
    </source>
</evidence>
<evidence type="ECO:0000256" key="3">
    <source>
        <dbReference type="ARBA" id="ARBA00022448"/>
    </source>
</evidence>
<accession>A0ABU0FLI5</accession>
<evidence type="ECO:0000256" key="6">
    <source>
        <dbReference type="ARBA" id="ARBA00022840"/>
    </source>
</evidence>
<evidence type="ECO:0000259" key="14">
    <source>
        <dbReference type="PROSITE" id="PS50893"/>
    </source>
</evidence>
<dbReference type="PROSITE" id="PS50893">
    <property type="entry name" value="ABC_TRANSPORTER_2"/>
    <property type="match status" value="1"/>
</dbReference>
<dbReference type="EMBL" id="JAUSVK010000001">
    <property type="protein sequence ID" value="MDQ0395464.1"/>
    <property type="molecule type" value="Genomic_DNA"/>
</dbReference>
<dbReference type="Gene3D" id="3.40.50.300">
    <property type="entry name" value="P-loop containing nucleotide triphosphate hydrolases"/>
    <property type="match status" value="1"/>
</dbReference>
<evidence type="ECO:0000256" key="9">
    <source>
        <dbReference type="ARBA" id="ARBA00023136"/>
    </source>
</evidence>
<protein>
    <recommendedName>
        <fullName evidence="12">Nickel import system ATP-binding protein NikD</fullName>
        <ecNumber evidence="11">7.2.2.11</ecNumber>
    </recommendedName>
</protein>
<dbReference type="SMART" id="SM00382">
    <property type="entry name" value="AAA"/>
    <property type="match status" value="1"/>
</dbReference>
<reference evidence="15 16" key="1">
    <citation type="submission" date="2023-07" db="EMBL/GenBank/DDBJ databases">
        <title>Genomic Encyclopedia of Type Strains, Phase IV (KMG-IV): sequencing the most valuable type-strain genomes for metagenomic binning, comparative biology and taxonomic classification.</title>
        <authorList>
            <person name="Goeker M."/>
        </authorList>
    </citation>
    <scope>NUCLEOTIDE SEQUENCE [LARGE SCALE GENOMIC DNA]</scope>
    <source>
        <strain evidence="15 16">DSM 5896</strain>
    </source>
</reference>
<evidence type="ECO:0000256" key="8">
    <source>
        <dbReference type="ARBA" id="ARBA00023065"/>
    </source>
</evidence>
<evidence type="ECO:0000256" key="12">
    <source>
        <dbReference type="ARBA" id="ARBA00044143"/>
    </source>
</evidence>
<evidence type="ECO:0000256" key="5">
    <source>
        <dbReference type="ARBA" id="ARBA00022741"/>
    </source>
</evidence>
<comment type="catalytic activity">
    <reaction evidence="13">
        <text>Ni(2+)(out) + ATP + H2O = Ni(2+)(in) + ADP + phosphate + H(+)</text>
        <dbReference type="Rhea" id="RHEA:15557"/>
        <dbReference type="ChEBI" id="CHEBI:15377"/>
        <dbReference type="ChEBI" id="CHEBI:15378"/>
        <dbReference type="ChEBI" id="CHEBI:30616"/>
        <dbReference type="ChEBI" id="CHEBI:43474"/>
        <dbReference type="ChEBI" id="CHEBI:49786"/>
        <dbReference type="ChEBI" id="CHEBI:456216"/>
        <dbReference type="EC" id="7.2.2.11"/>
    </reaction>
    <physiologicalReaction direction="left-to-right" evidence="13">
        <dbReference type="Rhea" id="RHEA:15558"/>
    </physiologicalReaction>
</comment>
<proteinExistence type="inferred from homology"/>
<keyword evidence="8" id="KW-0406">Ion transport</keyword>
<dbReference type="Proteomes" id="UP001237448">
    <property type="component" value="Unassembled WGS sequence"/>
</dbReference>
<name>A0ABU0FLI5_9HYPH</name>
<dbReference type="InterPro" id="IPR017871">
    <property type="entry name" value="ABC_transporter-like_CS"/>
</dbReference>
<sequence length="283" mass="31424">MTMEEERFHADPAKGPTLRIRDLVVEFPKRSGPVRVVDRVSLDVWPGEIVGVIGESGSGKTMTALSTLRMLPKRASVAGSIELGARPLLSLPAAAMRRLRGDRLAFIPQDAMRALNPTMRIRRQVGEPFVLHRRMGVREAIRRAAGLLRQVHVRDPDQRIHDYPHGFSGGMQQRAMIAMGLALEPELLIADEPTTALDVTVQAQVLRLLKEIRARKGTSILFITHDLGVVAELCDWVYVMYRGRIVEEGSVERIFTAPRDAYTRTLLAATPTLFAPARPEGLA</sequence>
<keyword evidence="9" id="KW-0472">Membrane</keyword>
<evidence type="ECO:0000256" key="2">
    <source>
        <dbReference type="ARBA" id="ARBA00005417"/>
    </source>
</evidence>
<keyword evidence="6" id="KW-0067">ATP-binding</keyword>
<comment type="subunit">
    <text evidence="10">The complex is composed of two ATP-binding proteins (NikD and NikE), two transmembrane proteins (NikB and NikC) and a solute-binding protein (NikA).</text>
</comment>
<feature type="domain" description="ABC transporter" evidence="14">
    <location>
        <begin position="18"/>
        <end position="267"/>
    </location>
</feature>
<evidence type="ECO:0000256" key="10">
    <source>
        <dbReference type="ARBA" id="ARBA00038669"/>
    </source>
</evidence>
<dbReference type="RefSeq" id="WP_307434188.1">
    <property type="nucleotide sequence ID" value="NZ_JAUSVK010000001.1"/>
</dbReference>
<keyword evidence="7" id="KW-1278">Translocase</keyword>
<dbReference type="InterPro" id="IPR050388">
    <property type="entry name" value="ABC_Ni/Peptide_Import"/>
</dbReference>
<evidence type="ECO:0000256" key="11">
    <source>
        <dbReference type="ARBA" id="ARBA00039098"/>
    </source>
</evidence>
<organism evidence="15 16">
    <name type="scientific">Labrys monachus</name>
    <dbReference type="NCBI Taxonomy" id="217067"/>
    <lineage>
        <taxon>Bacteria</taxon>
        <taxon>Pseudomonadati</taxon>
        <taxon>Pseudomonadota</taxon>
        <taxon>Alphaproteobacteria</taxon>
        <taxon>Hyphomicrobiales</taxon>
        <taxon>Xanthobacteraceae</taxon>
        <taxon>Labrys</taxon>
    </lineage>
</organism>
<evidence type="ECO:0000256" key="7">
    <source>
        <dbReference type="ARBA" id="ARBA00022967"/>
    </source>
</evidence>
<dbReference type="InterPro" id="IPR003439">
    <property type="entry name" value="ABC_transporter-like_ATP-bd"/>
</dbReference>
<dbReference type="InterPro" id="IPR027417">
    <property type="entry name" value="P-loop_NTPase"/>
</dbReference>
<dbReference type="EC" id="7.2.2.11" evidence="11"/>
<dbReference type="PANTHER" id="PTHR43297:SF13">
    <property type="entry name" value="NICKEL ABC TRANSPORTER, ATP-BINDING PROTEIN"/>
    <property type="match status" value="1"/>
</dbReference>
<keyword evidence="3" id="KW-0813">Transport</keyword>
<evidence type="ECO:0000313" key="16">
    <source>
        <dbReference type="Proteomes" id="UP001237448"/>
    </source>
</evidence>
<evidence type="ECO:0000256" key="4">
    <source>
        <dbReference type="ARBA" id="ARBA00022475"/>
    </source>
</evidence>
<dbReference type="PANTHER" id="PTHR43297">
    <property type="entry name" value="OLIGOPEPTIDE TRANSPORT ATP-BINDING PROTEIN APPD"/>
    <property type="match status" value="1"/>
</dbReference>
<keyword evidence="4" id="KW-1003">Cell membrane</keyword>
<dbReference type="PROSITE" id="PS00211">
    <property type="entry name" value="ABC_TRANSPORTER_1"/>
    <property type="match status" value="1"/>
</dbReference>
<dbReference type="InterPro" id="IPR003593">
    <property type="entry name" value="AAA+_ATPase"/>
</dbReference>
<dbReference type="CDD" id="cd03257">
    <property type="entry name" value="ABC_NikE_OppD_transporters"/>
    <property type="match status" value="1"/>
</dbReference>
<dbReference type="SUPFAM" id="SSF52540">
    <property type="entry name" value="P-loop containing nucleoside triphosphate hydrolases"/>
    <property type="match status" value="1"/>
</dbReference>
<evidence type="ECO:0000313" key="15">
    <source>
        <dbReference type="EMBL" id="MDQ0395464.1"/>
    </source>
</evidence>
<evidence type="ECO:0000256" key="1">
    <source>
        <dbReference type="ARBA" id="ARBA00004417"/>
    </source>
</evidence>
<keyword evidence="5" id="KW-0547">Nucleotide-binding</keyword>
<comment type="similarity">
    <text evidence="2">Belongs to the ABC transporter superfamily.</text>
</comment>
<comment type="caution">
    <text evidence="15">The sequence shown here is derived from an EMBL/GenBank/DDBJ whole genome shotgun (WGS) entry which is preliminary data.</text>
</comment>